<reference evidence="1 2" key="1">
    <citation type="submission" date="2020-03" db="EMBL/GenBank/DDBJ databases">
        <title>WGS of actinomycetes isolated from Thailand.</title>
        <authorList>
            <person name="Thawai C."/>
        </authorList>
    </citation>
    <scope>NUCLEOTIDE SEQUENCE [LARGE SCALE GENOMIC DNA]</scope>
    <source>
        <strain evidence="1 2">PLAI 1-29</strain>
    </source>
</reference>
<proteinExistence type="predicted"/>
<evidence type="ECO:0000313" key="1">
    <source>
        <dbReference type="EMBL" id="NJQ01725.1"/>
    </source>
</evidence>
<gene>
    <name evidence="1" type="ORF">HCK00_14595</name>
</gene>
<name>A0ABX1BVK6_9ACTN</name>
<organism evidence="1 2">
    <name type="scientific">Streptomyces zingiberis</name>
    <dbReference type="NCBI Taxonomy" id="2053010"/>
    <lineage>
        <taxon>Bacteria</taxon>
        <taxon>Bacillati</taxon>
        <taxon>Actinomycetota</taxon>
        <taxon>Actinomycetes</taxon>
        <taxon>Kitasatosporales</taxon>
        <taxon>Streptomycetaceae</taxon>
        <taxon>Streptomyces</taxon>
    </lineage>
</organism>
<comment type="caution">
    <text evidence="1">The sequence shown here is derived from an EMBL/GenBank/DDBJ whole genome shotgun (WGS) entry which is preliminary data.</text>
</comment>
<keyword evidence="2" id="KW-1185">Reference proteome</keyword>
<dbReference type="RefSeq" id="WP_168102337.1">
    <property type="nucleotide sequence ID" value="NZ_JAATEN010000009.1"/>
</dbReference>
<sequence>MTDLSELLGTLLASVSKARQMADVQTAVIAQQYRENALLEGLSVPRVRLPELRIDLPVLIEGVAEGSPVRFRDPKAIVHEVVTAVSETLGVWKMELPPDVRKKLTDRLRANLRHTLGKPGETLHREDIVRQAEKTSRAVLDRSALSGKLDTDQLHAIMDEVRHRVNQCSEEDAGQAPLVRVNPISGDVKERVSPGVVARLSLAIKEEGLEWEITRSGDGTTRSRLGPE</sequence>
<protein>
    <submittedName>
        <fullName evidence="1">Uncharacterized protein</fullName>
    </submittedName>
</protein>
<accession>A0ABX1BVK6</accession>
<evidence type="ECO:0000313" key="2">
    <source>
        <dbReference type="Proteomes" id="UP000695264"/>
    </source>
</evidence>
<dbReference type="Proteomes" id="UP000695264">
    <property type="component" value="Unassembled WGS sequence"/>
</dbReference>
<dbReference type="EMBL" id="JAATEN010000009">
    <property type="protein sequence ID" value="NJQ01725.1"/>
    <property type="molecule type" value="Genomic_DNA"/>
</dbReference>